<evidence type="ECO:0000256" key="2">
    <source>
        <dbReference type="SAM" id="Phobius"/>
    </source>
</evidence>
<feature type="transmembrane region" description="Helical" evidence="2">
    <location>
        <begin position="199"/>
        <end position="229"/>
    </location>
</feature>
<accession>A0A3N1GWW2</accession>
<proteinExistence type="predicted"/>
<keyword evidence="2" id="KW-0812">Transmembrane</keyword>
<gene>
    <name evidence="3" type="ORF">EDC03_2557</name>
</gene>
<evidence type="ECO:0008006" key="5">
    <source>
        <dbReference type="Google" id="ProtNLM"/>
    </source>
</evidence>
<dbReference type="Proteomes" id="UP000276232">
    <property type="component" value="Unassembled WGS sequence"/>
</dbReference>
<dbReference type="InParanoid" id="A0A3N1GWW2"/>
<dbReference type="EMBL" id="RJKN01000006">
    <property type="protein sequence ID" value="ROP34735.1"/>
    <property type="molecule type" value="Genomic_DNA"/>
</dbReference>
<feature type="transmembrane region" description="Helical" evidence="2">
    <location>
        <begin position="241"/>
        <end position="263"/>
    </location>
</feature>
<dbReference type="RefSeq" id="WP_158674292.1">
    <property type="nucleotide sequence ID" value="NZ_RJKN01000006.1"/>
</dbReference>
<name>A0A3N1GWW2_9ACTN</name>
<keyword evidence="4" id="KW-1185">Reference proteome</keyword>
<keyword evidence="2" id="KW-1133">Transmembrane helix</keyword>
<reference evidence="3 4" key="1">
    <citation type="journal article" date="2015" name="Stand. Genomic Sci.">
        <title>Genomic Encyclopedia of Bacterial and Archaeal Type Strains, Phase III: the genomes of soil and plant-associated and newly described type strains.</title>
        <authorList>
            <person name="Whitman W.B."/>
            <person name="Woyke T."/>
            <person name="Klenk H.P."/>
            <person name="Zhou Y."/>
            <person name="Lilburn T.G."/>
            <person name="Beck B.J."/>
            <person name="De Vos P."/>
            <person name="Vandamme P."/>
            <person name="Eisen J.A."/>
            <person name="Garrity G."/>
            <person name="Hugenholtz P."/>
            <person name="Kyrpides N.C."/>
        </authorList>
    </citation>
    <scope>NUCLEOTIDE SEQUENCE [LARGE SCALE GENOMIC DNA]</scope>
    <source>
        <strain evidence="3 4">CECT 7306</strain>
    </source>
</reference>
<protein>
    <recommendedName>
        <fullName evidence="5">DUF2029 domain-containing protein</fullName>
    </recommendedName>
</protein>
<feature type="compositionally biased region" description="Low complexity" evidence="1">
    <location>
        <begin position="527"/>
        <end position="541"/>
    </location>
</feature>
<feature type="transmembrane region" description="Helical" evidence="2">
    <location>
        <begin position="362"/>
        <end position="383"/>
    </location>
</feature>
<dbReference type="AlphaFoldDB" id="A0A3N1GWW2"/>
<feature type="region of interest" description="Disordered" evidence="1">
    <location>
        <begin position="496"/>
        <end position="541"/>
    </location>
</feature>
<feature type="transmembrane region" description="Helical" evidence="2">
    <location>
        <begin position="70"/>
        <end position="91"/>
    </location>
</feature>
<feature type="transmembrane region" description="Helical" evidence="2">
    <location>
        <begin position="430"/>
        <end position="450"/>
    </location>
</feature>
<evidence type="ECO:0000313" key="3">
    <source>
        <dbReference type="EMBL" id="ROP34735.1"/>
    </source>
</evidence>
<comment type="caution">
    <text evidence="3">The sequence shown here is derived from an EMBL/GenBank/DDBJ whole genome shotgun (WGS) entry which is preliminary data.</text>
</comment>
<dbReference type="OrthoDB" id="3348156at2"/>
<keyword evidence="2" id="KW-0472">Membrane</keyword>
<organism evidence="3 4">
    <name type="scientific">Pseudokineococcus lusitanus</name>
    <dbReference type="NCBI Taxonomy" id="763993"/>
    <lineage>
        <taxon>Bacteria</taxon>
        <taxon>Bacillati</taxon>
        <taxon>Actinomycetota</taxon>
        <taxon>Actinomycetes</taxon>
        <taxon>Kineosporiales</taxon>
        <taxon>Kineosporiaceae</taxon>
        <taxon>Pseudokineococcus</taxon>
    </lineage>
</organism>
<feature type="transmembrane region" description="Helical" evidence="2">
    <location>
        <begin position="395"/>
        <end position="418"/>
    </location>
</feature>
<feature type="transmembrane region" description="Helical" evidence="2">
    <location>
        <begin position="303"/>
        <end position="323"/>
    </location>
</feature>
<feature type="transmembrane region" description="Helical" evidence="2">
    <location>
        <begin position="462"/>
        <end position="483"/>
    </location>
</feature>
<feature type="transmembrane region" description="Helical" evidence="2">
    <location>
        <begin position="172"/>
        <end position="192"/>
    </location>
</feature>
<evidence type="ECO:0000313" key="4">
    <source>
        <dbReference type="Proteomes" id="UP000276232"/>
    </source>
</evidence>
<sequence>MSPQVPADDGARRAVRPGRAADVGHRDADELDGADAPVVLPTREDPLAAAASAVVGGPAGRRARPGRDPLRAVLVAGTALGLAVLAAAVVLRDYCRGTVWSTPERFLHACYSDVPTIWSSGYLDRVVPYLERFGAPGTGGTYLDAPFGQGWLLWGLGRLAGEGATATDVFDLTVLLGAVALVLLVAATARVAGRRPWDALLVAGSPVVLCCALVGTTLLPAALVVGALWATSRGRAVTSGVLLGLATLLWQPAFVVVVALLLVRLRRRRDATPADDGAASAVAGPGDDIDEEQRPAAPVVVDAGVRTALAALVVWVVGGLPVLVDNSSVWLGAVTARVVNGPGYGSVWLLGRLLDVPTSVAATTATSLLLAVAGVAAVALLVLRAPRAPRLPVVALLLVLVVLLTAPALPPQAAVVVLPLAALSLPRWRLLLAWGVVEAAAATGTWLYLYGLEVPERGLPEWGYAVVLVARLVALVVLGLRAVDITLHPGRDVVRRPAVEGGPGADDPALPDDEVDDAVGRAGRHGATAPPDDAATARTGA</sequence>
<evidence type="ECO:0000256" key="1">
    <source>
        <dbReference type="SAM" id="MobiDB-lite"/>
    </source>
</evidence>
<feature type="region of interest" description="Disordered" evidence="1">
    <location>
        <begin position="1"/>
        <end position="33"/>
    </location>
</feature>